<dbReference type="OrthoDB" id="5295305at2"/>
<dbReference type="PANTHER" id="PTHR43441">
    <property type="entry name" value="RIBOSOMAL-PROTEIN-SERINE ACETYLTRANSFERASE"/>
    <property type="match status" value="1"/>
</dbReference>
<name>A0A1W1XUD5_9NEIS</name>
<dbReference type="AlphaFoldDB" id="A0A1W1XUD5"/>
<feature type="region of interest" description="Disordered" evidence="1">
    <location>
        <begin position="1"/>
        <end position="23"/>
    </location>
</feature>
<dbReference type="EMBL" id="FWXD01000017">
    <property type="protein sequence ID" value="SMC27475.1"/>
    <property type="molecule type" value="Genomic_DNA"/>
</dbReference>
<dbReference type="InterPro" id="IPR051908">
    <property type="entry name" value="Ribosomal_N-acetyltransferase"/>
</dbReference>
<dbReference type="STRING" id="1121001.SAMN02745857_02866"/>
<dbReference type="GO" id="GO:1990189">
    <property type="term" value="F:protein N-terminal-serine acetyltransferase activity"/>
    <property type="evidence" value="ECO:0007669"/>
    <property type="project" value="TreeGrafter"/>
</dbReference>
<dbReference type="GO" id="GO:0008999">
    <property type="term" value="F:protein-N-terminal-alanine acetyltransferase activity"/>
    <property type="evidence" value="ECO:0007669"/>
    <property type="project" value="TreeGrafter"/>
</dbReference>
<organism evidence="3 4">
    <name type="scientific">Andreprevotia lacus DSM 23236</name>
    <dbReference type="NCBI Taxonomy" id="1121001"/>
    <lineage>
        <taxon>Bacteria</taxon>
        <taxon>Pseudomonadati</taxon>
        <taxon>Pseudomonadota</taxon>
        <taxon>Betaproteobacteria</taxon>
        <taxon>Neisseriales</taxon>
        <taxon>Chitinibacteraceae</taxon>
        <taxon>Andreprevotia</taxon>
    </lineage>
</organism>
<dbReference type="Gene3D" id="3.40.630.30">
    <property type="match status" value="1"/>
</dbReference>
<keyword evidence="3" id="KW-0808">Transferase</keyword>
<evidence type="ECO:0000259" key="2">
    <source>
        <dbReference type="PROSITE" id="PS51186"/>
    </source>
</evidence>
<evidence type="ECO:0000256" key="1">
    <source>
        <dbReference type="SAM" id="MobiDB-lite"/>
    </source>
</evidence>
<dbReference type="Proteomes" id="UP000192761">
    <property type="component" value="Unassembled WGS sequence"/>
</dbReference>
<dbReference type="FunFam" id="3.40.630.30:FF:000047">
    <property type="entry name" value="Acetyltransferase, GNAT family"/>
    <property type="match status" value="1"/>
</dbReference>
<dbReference type="InterPro" id="IPR016181">
    <property type="entry name" value="Acyl_CoA_acyltransferase"/>
</dbReference>
<protein>
    <submittedName>
        <fullName evidence="3">Protein N-acetyltransferase, RimJ/RimL family</fullName>
    </submittedName>
</protein>
<dbReference type="PROSITE" id="PS51186">
    <property type="entry name" value="GNAT"/>
    <property type="match status" value="1"/>
</dbReference>
<dbReference type="GO" id="GO:0005737">
    <property type="term" value="C:cytoplasm"/>
    <property type="evidence" value="ECO:0007669"/>
    <property type="project" value="TreeGrafter"/>
</dbReference>
<gene>
    <name evidence="3" type="ORF">SAMN02745857_02866</name>
</gene>
<dbReference type="Pfam" id="PF13302">
    <property type="entry name" value="Acetyltransf_3"/>
    <property type="match status" value="1"/>
</dbReference>
<feature type="domain" description="N-acetyltransferase" evidence="2">
    <location>
        <begin position="35"/>
        <end position="192"/>
    </location>
</feature>
<reference evidence="3 4" key="1">
    <citation type="submission" date="2017-04" db="EMBL/GenBank/DDBJ databases">
        <authorList>
            <person name="Afonso C.L."/>
            <person name="Miller P.J."/>
            <person name="Scott M.A."/>
            <person name="Spackman E."/>
            <person name="Goraichik I."/>
            <person name="Dimitrov K.M."/>
            <person name="Suarez D.L."/>
            <person name="Swayne D.E."/>
        </authorList>
    </citation>
    <scope>NUCLEOTIDE SEQUENCE [LARGE SCALE GENOMIC DNA]</scope>
    <source>
        <strain evidence="3 4">DSM 23236</strain>
    </source>
</reference>
<accession>A0A1W1XUD5</accession>
<proteinExistence type="predicted"/>
<dbReference type="RefSeq" id="WP_084091494.1">
    <property type="nucleotide sequence ID" value="NZ_FWXD01000017.1"/>
</dbReference>
<keyword evidence="4" id="KW-1185">Reference proteome</keyword>
<evidence type="ECO:0000313" key="3">
    <source>
        <dbReference type="EMBL" id="SMC27475.1"/>
    </source>
</evidence>
<dbReference type="PANTHER" id="PTHR43441:SF2">
    <property type="entry name" value="FAMILY ACETYLTRANSFERASE, PUTATIVE (AFU_ORTHOLOGUE AFUA_7G00850)-RELATED"/>
    <property type="match status" value="1"/>
</dbReference>
<evidence type="ECO:0000313" key="4">
    <source>
        <dbReference type="Proteomes" id="UP000192761"/>
    </source>
</evidence>
<dbReference type="SUPFAM" id="SSF55729">
    <property type="entry name" value="Acyl-CoA N-acyltransferases (Nat)"/>
    <property type="match status" value="1"/>
</dbReference>
<dbReference type="InterPro" id="IPR000182">
    <property type="entry name" value="GNAT_dom"/>
</dbReference>
<sequence>MPHDLNEYGQPVGPLLPGWTPPTPPERRVLSGHGCRLEPLDAARHADDLWQAYNVPGQPSLWTYLAAGPFASAAEVHAWTAEMAAPSDPLMYAIIDDASGKALGVAGYLRIMPASGSIEVGHLTYSPALQRNRLATAAMVLMMEYAFALGYRRYEWKCNALNAPSCRAAERLGFLYEGTFRQATVVKGRSRDTAWYSILDSEWPALHAAFQQWLAPDNFDADGQQRAALSALTRAALAALR</sequence>